<protein>
    <submittedName>
        <fullName evidence="4">Coronin</fullName>
    </submittedName>
</protein>
<dbReference type="InterPro" id="IPR001680">
    <property type="entry name" value="WD40_rpt"/>
</dbReference>
<evidence type="ECO:0000256" key="1">
    <source>
        <dbReference type="ARBA" id="ARBA00022574"/>
    </source>
</evidence>
<dbReference type="Proteomes" id="UP000595437">
    <property type="component" value="Chromosome 11"/>
</dbReference>
<dbReference type="GO" id="GO:0007015">
    <property type="term" value="P:actin filament organization"/>
    <property type="evidence" value="ECO:0007669"/>
    <property type="project" value="TreeGrafter"/>
</dbReference>
<dbReference type="SUPFAM" id="SSF50960">
    <property type="entry name" value="TolB, C-terminal domain"/>
    <property type="match status" value="1"/>
</dbReference>
<feature type="repeat" description="WD" evidence="3">
    <location>
        <begin position="16"/>
        <end position="55"/>
    </location>
</feature>
<dbReference type="InterPro" id="IPR015943">
    <property type="entry name" value="WD40/YVTN_repeat-like_dom_sf"/>
</dbReference>
<organism evidence="4 5">
    <name type="scientific">Caligus rogercresseyi</name>
    <name type="common">Sea louse</name>
    <dbReference type="NCBI Taxonomy" id="217165"/>
    <lineage>
        <taxon>Eukaryota</taxon>
        <taxon>Metazoa</taxon>
        <taxon>Ecdysozoa</taxon>
        <taxon>Arthropoda</taxon>
        <taxon>Crustacea</taxon>
        <taxon>Multicrustacea</taxon>
        <taxon>Hexanauplia</taxon>
        <taxon>Copepoda</taxon>
        <taxon>Siphonostomatoida</taxon>
        <taxon>Caligidae</taxon>
        <taxon>Caligus</taxon>
    </lineage>
</organism>
<evidence type="ECO:0000313" key="4">
    <source>
        <dbReference type="EMBL" id="QQP41937.1"/>
    </source>
</evidence>
<dbReference type="InterPro" id="IPR019775">
    <property type="entry name" value="WD40_repeat_CS"/>
</dbReference>
<dbReference type="InterPro" id="IPR015505">
    <property type="entry name" value="Coronin"/>
</dbReference>
<reference evidence="5" key="1">
    <citation type="submission" date="2021-01" db="EMBL/GenBank/DDBJ databases">
        <title>Caligus Genome Assembly.</title>
        <authorList>
            <person name="Gallardo-Escarate C."/>
        </authorList>
    </citation>
    <scope>NUCLEOTIDE SEQUENCE [LARGE SCALE GENOMIC DNA]</scope>
</reference>
<dbReference type="AlphaFoldDB" id="A0A7T8K0F5"/>
<keyword evidence="2" id="KW-0677">Repeat</keyword>
<accession>A0A7T8K0F5</accession>
<gene>
    <name evidence="4" type="ORF">FKW44_016451</name>
</gene>
<dbReference type="PANTHER" id="PTHR10856">
    <property type="entry name" value="CORONIN"/>
    <property type="match status" value="1"/>
</dbReference>
<name>A0A7T8K0F5_CALRO</name>
<evidence type="ECO:0000256" key="2">
    <source>
        <dbReference type="ARBA" id="ARBA00022737"/>
    </source>
</evidence>
<feature type="non-terminal residue" evidence="4">
    <location>
        <position position="1"/>
    </location>
</feature>
<sequence>MDARNNYGVCGGPCQHQRRVGLVLWHPSAQNVLLSAGSDNNVIIWNVGTGEALSAFTLPDMVYSGCWNWNGSEVLFTARIDRFDGLTP</sequence>
<dbReference type="PANTHER" id="PTHR10856:SF0">
    <property type="entry name" value="CORONIN"/>
    <property type="match status" value="1"/>
</dbReference>
<evidence type="ECO:0000256" key="3">
    <source>
        <dbReference type="PROSITE-ProRule" id="PRU00221"/>
    </source>
</evidence>
<evidence type="ECO:0000313" key="5">
    <source>
        <dbReference type="Proteomes" id="UP000595437"/>
    </source>
</evidence>
<dbReference type="EMBL" id="CP045900">
    <property type="protein sequence ID" value="QQP41937.1"/>
    <property type="molecule type" value="Genomic_DNA"/>
</dbReference>
<keyword evidence="1 3" id="KW-0853">WD repeat</keyword>
<dbReference type="PROSITE" id="PS50082">
    <property type="entry name" value="WD_REPEATS_2"/>
    <property type="match status" value="1"/>
</dbReference>
<proteinExistence type="predicted"/>
<dbReference type="OrthoDB" id="1850764at2759"/>
<dbReference type="PROSITE" id="PS00678">
    <property type="entry name" value="WD_REPEATS_1"/>
    <property type="match status" value="1"/>
</dbReference>
<dbReference type="Gene3D" id="2.130.10.10">
    <property type="entry name" value="YVTN repeat-like/Quinoprotein amine dehydrogenase"/>
    <property type="match status" value="1"/>
</dbReference>
<keyword evidence="5" id="KW-1185">Reference proteome</keyword>
<dbReference type="GO" id="GO:0051015">
    <property type="term" value="F:actin filament binding"/>
    <property type="evidence" value="ECO:0007669"/>
    <property type="project" value="TreeGrafter"/>
</dbReference>